<dbReference type="AlphaFoldDB" id="A0A9W6UY35"/>
<evidence type="ECO:0000313" key="3">
    <source>
        <dbReference type="Proteomes" id="UP001165124"/>
    </source>
</evidence>
<dbReference type="EMBL" id="BSRZ01000008">
    <property type="protein sequence ID" value="GLW65315.1"/>
    <property type="molecule type" value="Genomic_DNA"/>
</dbReference>
<evidence type="ECO:0000259" key="1">
    <source>
        <dbReference type="Pfam" id="PF14062"/>
    </source>
</evidence>
<dbReference type="InterPro" id="IPR025349">
    <property type="entry name" value="DUF4253"/>
</dbReference>
<accession>A0A9W6UY35</accession>
<reference evidence="2" key="1">
    <citation type="submission" date="2023-02" db="EMBL/GenBank/DDBJ databases">
        <title>Actinomadura rubrobrunea NBRC 14622.</title>
        <authorList>
            <person name="Ichikawa N."/>
            <person name="Sato H."/>
            <person name="Tonouchi N."/>
        </authorList>
    </citation>
    <scope>NUCLEOTIDE SEQUENCE</scope>
    <source>
        <strain evidence="2">NBRC 14622</strain>
    </source>
</reference>
<dbReference type="Pfam" id="PF14062">
    <property type="entry name" value="DUF4253"/>
    <property type="match status" value="1"/>
</dbReference>
<comment type="caution">
    <text evidence="2">The sequence shown here is derived from an EMBL/GenBank/DDBJ whole genome shotgun (WGS) entry which is preliminary data.</text>
</comment>
<sequence>MCDAQLALAGGCCRGTPFVVVSAGEVGLSVVAAKLRRMSRGDLKNLPDGLPAGRLITPEGADSPALWVSDEQLSDADVHWARLYDIRRETGLYPLLLDGPSSDPINLWHDEELWPKAIADIDALDAADVLAERWRELMRDDEEALSLAPAGTTDADADAVARHMAEGLGEVDSWILGLVPADRGADTLTVAGWAGPWNHIRTVEVSAVVRSWEERFGARVVAVGYDVLDLSVAAPPTTIEHARQVAAEHYAFCPDNIWQGIGDFEEYASSLVGAQRWQFWWD</sequence>
<gene>
    <name evidence="2" type="ORF">Arub01_35590</name>
</gene>
<protein>
    <recommendedName>
        <fullName evidence="1">DUF4253 domain-containing protein</fullName>
    </recommendedName>
</protein>
<feature type="domain" description="DUF4253" evidence="1">
    <location>
        <begin position="176"/>
        <end position="282"/>
    </location>
</feature>
<evidence type="ECO:0000313" key="2">
    <source>
        <dbReference type="EMBL" id="GLW65315.1"/>
    </source>
</evidence>
<organism evidence="2 3">
    <name type="scientific">Actinomadura rubrobrunea</name>
    <dbReference type="NCBI Taxonomy" id="115335"/>
    <lineage>
        <taxon>Bacteria</taxon>
        <taxon>Bacillati</taxon>
        <taxon>Actinomycetota</taxon>
        <taxon>Actinomycetes</taxon>
        <taxon>Streptosporangiales</taxon>
        <taxon>Thermomonosporaceae</taxon>
        <taxon>Actinomadura</taxon>
    </lineage>
</organism>
<proteinExistence type="predicted"/>
<dbReference type="Proteomes" id="UP001165124">
    <property type="component" value="Unassembled WGS sequence"/>
</dbReference>
<name>A0A9W6UY35_9ACTN</name>
<keyword evidence="3" id="KW-1185">Reference proteome</keyword>